<dbReference type="PANTHER" id="PTHR24340">
    <property type="entry name" value="HOMEOBOX PROTEIN NKX"/>
    <property type="match status" value="1"/>
</dbReference>
<feature type="DNA-binding region" description="Homeobox" evidence="5">
    <location>
        <begin position="266"/>
        <end position="325"/>
    </location>
</feature>
<evidence type="ECO:0000256" key="5">
    <source>
        <dbReference type="PROSITE-ProRule" id="PRU00108"/>
    </source>
</evidence>
<dbReference type="Proteomes" id="UP000271974">
    <property type="component" value="Unassembled WGS sequence"/>
</dbReference>
<keyword evidence="4 5" id="KW-0539">Nucleus</keyword>
<dbReference type="InterPro" id="IPR017970">
    <property type="entry name" value="Homeobox_CS"/>
</dbReference>
<dbReference type="SMART" id="SM00389">
    <property type="entry name" value="HOX"/>
    <property type="match status" value="1"/>
</dbReference>
<reference evidence="9 10" key="1">
    <citation type="submission" date="2019-01" db="EMBL/GenBank/DDBJ databases">
        <title>A draft genome assembly of the solar-powered sea slug Elysia chlorotica.</title>
        <authorList>
            <person name="Cai H."/>
            <person name="Li Q."/>
            <person name="Fang X."/>
            <person name="Li J."/>
            <person name="Curtis N.E."/>
            <person name="Altenburger A."/>
            <person name="Shibata T."/>
            <person name="Feng M."/>
            <person name="Maeda T."/>
            <person name="Schwartz J.A."/>
            <person name="Shigenobu S."/>
            <person name="Lundholm N."/>
            <person name="Nishiyama T."/>
            <person name="Yang H."/>
            <person name="Hasebe M."/>
            <person name="Li S."/>
            <person name="Pierce S.K."/>
            <person name="Wang J."/>
        </authorList>
    </citation>
    <scope>NUCLEOTIDE SEQUENCE [LARGE SCALE GENOMIC DNA]</scope>
    <source>
        <strain evidence="9">EC2010</strain>
        <tissue evidence="9">Whole organism of an adult</tissue>
    </source>
</reference>
<sequence>MDSAFILEDTESSHATKQDLITPFECQRDYAQIFDSAARNFSTSLAATPPSDKQCLPPPISGLNKYRQKSTSFFVKDILDPAKFVSPRRFYADDVVNLSQCWQMNDMELVSRRRRLSSGSDQDDQHSDEEGHSVDWTRHTEYTEQGLMSSPDCAPILQKLSPKKEFETALDGHINRKSVDSNTNNTNNSSNNNNNTPNNNNNNNNNNNTNKNNSSSNVNDNSNIINNNSNSNINIDSNTNNENRGKEEDVEEEDNDEANKNEQGKPRRARTAFTYEQLVALENKFKTTRYLSVCERLNLALSLSLTETQVKIWFQNRRTKWKKQNPGLDVNGPPMSQASPQAGLPHHSGVVFTPGRQDLFQPVGMSVPQLQEMVQFPHSALAQSLRSGGFLLASSALPRPRQWAQ</sequence>
<dbReference type="InterPro" id="IPR009057">
    <property type="entry name" value="Homeodomain-like_sf"/>
</dbReference>
<evidence type="ECO:0000313" key="9">
    <source>
        <dbReference type="EMBL" id="RUS81000.1"/>
    </source>
</evidence>
<feature type="compositionally biased region" description="Basic and acidic residues" evidence="7">
    <location>
        <begin position="123"/>
        <end position="137"/>
    </location>
</feature>
<dbReference type="PROSITE" id="PS50071">
    <property type="entry name" value="HOMEOBOX_2"/>
    <property type="match status" value="1"/>
</dbReference>
<dbReference type="InterPro" id="IPR050394">
    <property type="entry name" value="Homeobox_NK-like"/>
</dbReference>
<evidence type="ECO:0000259" key="8">
    <source>
        <dbReference type="PROSITE" id="PS50071"/>
    </source>
</evidence>
<keyword evidence="3 5" id="KW-0371">Homeobox</keyword>
<evidence type="ECO:0000256" key="7">
    <source>
        <dbReference type="SAM" id="MobiDB-lite"/>
    </source>
</evidence>
<dbReference type="FunFam" id="1.10.10.60:FF:000836">
    <property type="match status" value="1"/>
</dbReference>
<feature type="region of interest" description="Disordered" evidence="7">
    <location>
        <begin position="171"/>
        <end position="269"/>
    </location>
</feature>
<dbReference type="GO" id="GO:0030154">
    <property type="term" value="P:cell differentiation"/>
    <property type="evidence" value="ECO:0007669"/>
    <property type="project" value="TreeGrafter"/>
</dbReference>
<feature type="domain" description="Homeobox" evidence="8">
    <location>
        <begin position="264"/>
        <end position="324"/>
    </location>
</feature>
<evidence type="ECO:0000256" key="4">
    <source>
        <dbReference type="ARBA" id="ARBA00023242"/>
    </source>
</evidence>
<dbReference type="AlphaFoldDB" id="A0A433THF6"/>
<dbReference type="EMBL" id="RQTK01000361">
    <property type="protein sequence ID" value="RUS81000.1"/>
    <property type="molecule type" value="Genomic_DNA"/>
</dbReference>
<dbReference type="InterPro" id="IPR001356">
    <property type="entry name" value="HD"/>
</dbReference>
<dbReference type="GO" id="GO:0000978">
    <property type="term" value="F:RNA polymerase II cis-regulatory region sequence-specific DNA binding"/>
    <property type="evidence" value="ECO:0007669"/>
    <property type="project" value="TreeGrafter"/>
</dbReference>
<protein>
    <recommendedName>
        <fullName evidence="8">Homeobox domain-containing protein</fullName>
    </recommendedName>
</protein>
<feature type="region of interest" description="Disordered" evidence="7">
    <location>
        <begin position="113"/>
        <end position="137"/>
    </location>
</feature>
<name>A0A433THF6_ELYCH</name>
<evidence type="ECO:0000256" key="6">
    <source>
        <dbReference type="RuleBase" id="RU000682"/>
    </source>
</evidence>
<dbReference type="GO" id="GO:0000981">
    <property type="term" value="F:DNA-binding transcription factor activity, RNA polymerase II-specific"/>
    <property type="evidence" value="ECO:0007669"/>
    <property type="project" value="InterPro"/>
</dbReference>
<evidence type="ECO:0000256" key="1">
    <source>
        <dbReference type="ARBA" id="ARBA00004123"/>
    </source>
</evidence>
<evidence type="ECO:0000256" key="3">
    <source>
        <dbReference type="ARBA" id="ARBA00023155"/>
    </source>
</evidence>
<comment type="caution">
    <text evidence="9">The sequence shown here is derived from an EMBL/GenBank/DDBJ whole genome shotgun (WGS) entry which is preliminary data.</text>
</comment>
<evidence type="ECO:0000313" key="10">
    <source>
        <dbReference type="Proteomes" id="UP000271974"/>
    </source>
</evidence>
<dbReference type="SUPFAM" id="SSF46689">
    <property type="entry name" value="Homeodomain-like"/>
    <property type="match status" value="1"/>
</dbReference>
<feature type="compositionally biased region" description="Low complexity" evidence="7">
    <location>
        <begin position="181"/>
        <end position="242"/>
    </location>
</feature>
<keyword evidence="2 5" id="KW-0238">DNA-binding</keyword>
<dbReference type="CDD" id="cd00086">
    <property type="entry name" value="homeodomain"/>
    <property type="match status" value="1"/>
</dbReference>
<dbReference type="PROSITE" id="PS00027">
    <property type="entry name" value="HOMEOBOX_1"/>
    <property type="match status" value="1"/>
</dbReference>
<dbReference type="InterPro" id="IPR020479">
    <property type="entry name" value="HD_metazoa"/>
</dbReference>
<gene>
    <name evidence="9" type="ORF">EGW08_011238</name>
</gene>
<keyword evidence="10" id="KW-1185">Reference proteome</keyword>
<dbReference type="Gene3D" id="1.10.10.60">
    <property type="entry name" value="Homeodomain-like"/>
    <property type="match status" value="1"/>
</dbReference>
<dbReference type="PRINTS" id="PR00024">
    <property type="entry name" value="HOMEOBOX"/>
</dbReference>
<dbReference type="Pfam" id="PF00046">
    <property type="entry name" value="Homeodomain"/>
    <property type="match status" value="1"/>
</dbReference>
<dbReference type="GO" id="GO:0005634">
    <property type="term" value="C:nucleus"/>
    <property type="evidence" value="ECO:0007669"/>
    <property type="project" value="UniProtKB-SubCell"/>
</dbReference>
<dbReference type="OrthoDB" id="6159439at2759"/>
<accession>A0A433THF6</accession>
<evidence type="ECO:0000256" key="2">
    <source>
        <dbReference type="ARBA" id="ARBA00023125"/>
    </source>
</evidence>
<comment type="subcellular location">
    <subcellularLocation>
        <location evidence="1 5 6">Nucleus</location>
    </subcellularLocation>
</comment>
<proteinExistence type="predicted"/>
<organism evidence="9 10">
    <name type="scientific">Elysia chlorotica</name>
    <name type="common">Eastern emerald elysia</name>
    <name type="synonym">Sea slug</name>
    <dbReference type="NCBI Taxonomy" id="188477"/>
    <lineage>
        <taxon>Eukaryota</taxon>
        <taxon>Metazoa</taxon>
        <taxon>Spiralia</taxon>
        <taxon>Lophotrochozoa</taxon>
        <taxon>Mollusca</taxon>
        <taxon>Gastropoda</taxon>
        <taxon>Heterobranchia</taxon>
        <taxon>Euthyneura</taxon>
        <taxon>Panpulmonata</taxon>
        <taxon>Sacoglossa</taxon>
        <taxon>Placobranchoidea</taxon>
        <taxon>Plakobranchidae</taxon>
        <taxon>Elysia</taxon>
    </lineage>
</organism>
<dbReference type="PANTHER" id="PTHR24340:SF37">
    <property type="entry name" value="HOMEOBOX PROTEIN SLOU"/>
    <property type="match status" value="1"/>
</dbReference>